<feature type="region of interest" description="Disordered" evidence="1">
    <location>
        <begin position="1"/>
        <end position="21"/>
    </location>
</feature>
<proteinExistence type="predicted"/>
<feature type="compositionally biased region" description="Basic and acidic residues" evidence="1">
    <location>
        <begin position="8"/>
        <end position="21"/>
    </location>
</feature>
<accession>A0AAN9U295</accession>
<dbReference type="AlphaFoldDB" id="A0AAN9U295"/>
<organism evidence="2 3">
    <name type="scientific">Parthenolecanium corni</name>
    <dbReference type="NCBI Taxonomy" id="536013"/>
    <lineage>
        <taxon>Eukaryota</taxon>
        <taxon>Metazoa</taxon>
        <taxon>Ecdysozoa</taxon>
        <taxon>Arthropoda</taxon>
        <taxon>Hexapoda</taxon>
        <taxon>Insecta</taxon>
        <taxon>Pterygota</taxon>
        <taxon>Neoptera</taxon>
        <taxon>Paraneoptera</taxon>
        <taxon>Hemiptera</taxon>
        <taxon>Sternorrhyncha</taxon>
        <taxon>Coccoidea</taxon>
        <taxon>Coccidae</taxon>
        <taxon>Parthenolecanium</taxon>
    </lineage>
</organism>
<reference evidence="2 3" key="1">
    <citation type="submission" date="2024-03" db="EMBL/GenBank/DDBJ databases">
        <title>Adaptation during the transition from Ophiocordyceps entomopathogen to insect associate is accompanied by gene loss and intensified selection.</title>
        <authorList>
            <person name="Ward C.M."/>
            <person name="Onetto C.A."/>
            <person name="Borneman A.R."/>
        </authorList>
    </citation>
    <scope>NUCLEOTIDE SEQUENCE [LARGE SCALE GENOMIC DNA]</scope>
    <source>
        <strain evidence="2">AWRI1</strain>
        <tissue evidence="2">Single Adult Female</tissue>
    </source>
</reference>
<evidence type="ECO:0000313" key="2">
    <source>
        <dbReference type="EMBL" id="KAK7604454.1"/>
    </source>
</evidence>
<gene>
    <name evidence="2" type="ORF">V9T40_005640</name>
</gene>
<keyword evidence="3" id="KW-1185">Reference proteome</keyword>
<sequence length="78" mass="9066">MRRKRPARATEREAASEDEKEREAVVERVHVKWRNGSKMRFEQKYRDELGVACNGGVKGYTQEQIVIVVANESHHSQL</sequence>
<protein>
    <submittedName>
        <fullName evidence="2">Uncharacterized protein</fullName>
    </submittedName>
</protein>
<name>A0AAN9U295_9HEMI</name>
<dbReference type="EMBL" id="JBBCAQ010000003">
    <property type="protein sequence ID" value="KAK7604454.1"/>
    <property type="molecule type" value="Genomic_DNA"/>
</dbReference>
<evidence type="ECO:0000256" key="1">
    <source>
        <dbReference type="SAM" id="MobiDB-lite"/>
    </source>
</evidence>
<comment type="caution">
    <text evidence="2">The sequence shown here is derived from an EMBL/GenBank/DDBJ whole genome shotgun (WGS) entry which is preliminary data.</text>
</comment>
<dbReference type="Proteomes" id="UP001367676">
    <property type="component" value="Unassembled WGS sequence"/>
</dbReference>
<evidence type="ECO:0000313" key="3">
    <source>
        <dbReference type="Proteomes" id="UP001367676"/>
    </source>
</evidence>